<feature type="compositionally biased region" description="Basic and acidic residues" evidence="2">
    <location>
        <begin position="1414"/>
        <end position="1425"/>
    </location>
</feature>
<evidence type="ECO:0000256" key="2">
    <source>
        <dbReference type="SAM" id="MobiDB-lite"/>
    </source>
</evidence>
<dbReference type="Pfam" id="PF21039">
    <property type="entry name" value="CEP104_ZnF"/>
    <property type="match status" value="1"/>
</dbReference>
<dbReference type="Pfam" id="PF21038">
    <property type="entry name" value="CEP104_N"/>
    <property type="match status" value="1"/>
</dbReference>
<dbReference type="GO" id="GO:0005929">
    <property type="term" value="C:cilium"/>
    <property type="evidence" value="ECO:0007669"/>
    <property type="project" value="TreeGrafter"/>
</dbReference>
<sequence>MNPPFKIEESRFYTQPTASASDDIYLRAMGGTLTEDAETAQTLLATKYVFDAKKWLAYFKKAETQSTKAALRCVIQAGTVFSVVCGRYSTSLKQEVRLCKSRLLQSIVDTRLHCLNDLNEGNNIPESEITCTDSESLLPTMAQSAIMGSMLANNPEIFKIIVVEADALRVATELKRIFRRSSLTMIPINSAVPGGFYRKGGPTQEEEVCRRTNLWDCLQDPYDYCNRGLKLESYASIKSSGSTMNLVTMRKWKYPVSDTSSIYVPEVTIFRETEDEGYAFMDIPSSTSCICIPPVIVHDHQYIETHKSSSQLPKITSSIKGNLVWNGKYGNKRVEPKMNQKYAALYARKIEMVLKVAVKENQRVLVLGALGCGTHCTPPTHAAEIFLSLIKKVDPTGEKFDLIVFAIQDDSNSFKAHNPNGNIMPFANVLTSGVVTSFSTLLQQPAINESEFEFELRCKPRRTPPSTKDILLAPKPIMKKTLSDGNSNASLYTNKSMEISRETVVESNESLKKDSQGPHIKVTFSPLSDSSSSLNALTLSPASVVELKKSYDEGFHPLELTAGAGTFSPSKGWQSERFCIYPQYIILRFSVGECKVLKIQILSHHYKIASKLEFFVGTKRNISSAGSDLSYFSASSSQTRGGADVDDGIRFLRLGFVTLGDNSSSEFKARELKSIPVNETGEFLKIVFHKNYINTLNLYNQVGLMAVTITGEYDPTLVLAKSVTQQSKTVLGLDPLVSDNVNTASNEFSISTYKDQTLVKIINAAIQAKKEAVKDENFRLANTLKLLVELGKKAADEVSKLLLLKAKSIELEDYELAEDAKSDIDQIKDALETKITDLGLKRTPDDKIVPIEPSASQPQHPPIETAATTDDLPKAALLEKLRQEVVEAAEKLNQEQRQLEETLRRQEQEEELRRKLPAQNNEVVKETPIAENVLPPIPQIEPKPKRKKLPALERNNESTPILPNLSGYTLPPSGSQADLTLASDLNSLGEPEKLTDEQKEKYAVLIQVYGNFLASCLLSRQFKLRERAIEDVINRVEAWCTNNKATKKTKKDIEKPEVAPTEKVQEKIRLDWLREVPAPDVDKETFIEATFMAIERGLDDSRERAITLSLTLWELLSRTCVSREISKLLVFRHLEILFPILLAKSGHMNQRVKQGCLDMVLLLAKAYHTIPHSVMKFILKLPKPTATPRYVISRLDALHLVIMKLGVDDMKQLDNAGSGLNIKSAMMFAEHHLHNKTTEIREAAVKVIVDLCLLVENDELIFSYLANIKHQTMHIVQTRLELARHGLEVKTGSMESLAAVSSTNLLPNDSTSLIATEAGVISKQSSESELVQNLKQELDSLKGLVQEKAVATDASVVTSASSVPAKKVSKKATAANTKTLSRPQTKAGKQSDRAASKVTEETKMGQVSATAVQEQEKTVPKKEETVSRPVISPVIENEIMEAKASKLSKHKRMSYPKVLVQSQDHDRFGDCEQQKRKDSDKIKLTLTEERLANAWNRTCIFCGEKNPDFTDEQLDIHYWRDCPMLCPCPLCHLIVEIPLLTVHMVEECDNKKLVKQCSRCKETVMTTEFQLHVERQTCLPASIIPGVSRCPQCHLDIPHGESGWKSHLLQGDGCKGSKREKKEVSQEKAEDTNEAAVSLEVKDAAAVKAEDVKRDEVLNNKAKGKVSFKKTAPVSRMKNK</sequence>
<feature type="region of interest" description="Disordered" evidence="2">
    <location>
        <begin position="844"/>
        <end position="866"/>
    </location>
</feature>
<proteinExistence type="predicted"/>
<feature type="domain" description="Microbial-type PARG catalytic" evidence="3">
    <location>
        <begin position="155"/>
        <end position="272"/>
    </location>
</feature>
<dbReference type="InterPro" id="IPR043472">
    <property type="entry name" value="Macro_dom-like"/>
</dbReference>
<dbReference type="InterPro" id="IPR048738">
    <property type="entry name" value="CEP104_Znf"/>
</dbReference>
<dbReference type="InterPro" id="IPR011989">
    <property type="entry name" value="ARM-like"/>
</dbReference>
<dbReference type="Gene3D" id="3.40.220.10">
    <property type="entry name" value="Leucine Aminopeptidase, subunit E, domain 1"/>
    <property type="match status" value="1"/>
</dbReference>
<dbReference type="OrthoDB" id="66599at2759"/>
<feature type="region of interest" description="Disordered" evidence="2">
    <location>
        <begin position="1361"/>
        <end position="1425"/>
    </location>
</feature>
<accession>A0A1Y2BQ12</accession>
<dbReference type="Proteomes" id="UP000193642">
    <property type="component" value="Unassembled WGS sequence"/>
</dbReference>
<keyword evidence="1" id="KW-0175">Coiled coil</keyword>
<dbReference type="InterPro" id="IPR052607">
    <property type="entry name" value="CEP104-like"/>
</dbReference>
<gene>
    <name evidence="6" type="ORF">BCR33DRAFT_789990</name>
</gene>
<name>A0A1Y2BQ12_9FUNG</name>
<feature type="compositionally biased region" description="Basic and acidic residues" evidence="2">
    <location>
        <begin position="1389"/>
        <end position="1403"/>
    </location>
</feature>
<protein>
    <submittedName>
        <fullName evidence="6">Uncharacterized protein</fullName>
    </submittedName>
</protein>
<evidence type="ECO:0000256" key="1">
    <source>
        <dbReference type="SAM" id="Coils"/>
    </source>
</evidence>
<evidence type="ECO:0000259" key="4">
    <source>
        <dbReference type="Pfam" id="PF21038"/>
    </source>
</evidence>
<dbReference type="PANTHER" id="PTHR13371:SF0">
    <property type="entry name" value="CENTROSOMAL PROTEIN OF 104 KDA"/>
    <property type="match status" value="1"/>
</dbReference>
<comment type="caution">
    <text evidence="6">The sequence shown here is derived from an EMBL/GenBank/DDBJ whole genome shotgun (WGS) entry which is preliminary data.</text>
</comment>
<feature type="domain" description="Centrosomal protein CEP104 N-terminal" evidence="4">
    <location>
        <begin position="572"/>
        <end position="711"/>
    </location>
</feature>
<evidence type="ECO:0000313" key="7">
    <source>
        <dbReference type="Proteomes" id="UP000193642"/>
    </source>
</evidence>
<evidence type="ECO:0000313" key="6">
    <source>
        <dbReference type="EMBL" id="ORY36822.1"/>
    </source>
</evidence>
<keyword evidence="7" id="KW-1185">Reference proteome</keyword>
<dbReference type="Gene3D" id="1.25.10.10">
    <property type="entry name" value="Leucine-rich Repeat Variant"/>
    <property type="match status" value="1"/>
</dbReference>
<feature type="region of interest" description="Disordered" evidence="2">
    <location>
        <begin position="935"/>
        <end position="964"/>
    </location>
</feature>
<dbReference type="Pfam" id="PF21040">
    <property type="entry name" value="CEP104-like_TOG"/>
    <property type="match status" value="1"/>
</dbReference>
<dbReference type="InterPro" id="IPR019261">
    <property type="entry name" value="PARG_cat_microbial"/>
</dbReference>
<dbReference type="Pfam" id="PF10021">
    <property type="entry name" value="PARG_cat_microb"/>
    <property type="match status" value="1"/>
</dbReference>
<feature type="compositionally biased region" description="Low complexity" evidence="2">
    <location>
        <begin position="1361"/>
        <end position="1379"/>
    </location>
</feature>
<reference evidence="6 7" key="1">
    <citation type="submission" date="2016-07" db="EMBL/GenBank/DDBJ databases">
        <title>Pervasive Adenine N6-methylation of Active Genes in Fungi.</title>
        <authorList>
            <consortium name="DOE Joint Genome Institute"/>
            <person name="Mondo S.J."/>
            <person name="Dannebaum R.O."/>
            <person name="Kuo R.C."/>
            <person name="Labutti K."/>
            <person name="Haridas S."/>
            <person name="Kuo A."/>
            <person name="Salamov A."/>
            <person name="Ahrendt S.R."/>
            <person name="Lipzen A."/>
            <person name="Sullivan W."/>
            <person name="Andreopoulos W.B."/>
            <person name="Clum A."/>
            <person name="Lindquist E."/>
            <person name="Daum C."/>
            <person name="Ramamoorthy G.K."/>
            <person name="Gryganskyi A."/>
            <person name="Culley D."/>
            <person name="Magnuson J.K."/>
            <person name="James T.Y."/>
            <person name="O'Malley M.A."/>
            <person name="Stajich J.E."/>
            <person name="Spatafora J.W."/>
            <person name="Visel A."/>
            <person name="Grigoriev I.V."/>
        </authorList>
    </citation>
    <scope>NUCLEOTIDE SEQUENCE [LARGE SCALE GENOMIC DNA]</scope>
    <source>
        <strain evidence="6 7">JEL800</strain>
    </source>
</reference>
<evidence type="ECO:0000259" key="3">
    <source>
        <dbReference type="Pfam" id="PF10021"/>
    </source>
</evidence>
<dbReference type="PANTHER" id="PTHR13371">
    <property type="entry name" value="GLYCINE-, GLUTAMATE-, THIENYLCYCLOHEXYLPIPERIDINE-BINDING PROTEIN"/>
    <property type="match status" value="1"/>
</dbReference>
<feature type="coiled-coil region" evidence="1">
    <location>
        <begin position="875"/>
        <end position="912"/>
    </location>
</feature>
<dbReference type="InterPro" id="IPR048739">
    <property type="entry name" value="CEP104_N"/>
</dbReference>
<dbReference type="EMBL" id="MCGO01000053">
    <property type="protein sequence ID" value="ORY36822.1"/>
    <property type="molecule type" value="Genomic_DNA"/>
</dbReference>
<evidence type="ECO:0000259" key="5">
    <source>
        <dbReference type="Pfam" id="PF21039"/>
    </source>
</evidence>
<organism evidence="6 7">
    <name type="scientific">Rhizoclosmatium globosum</name>
    <dbReference type="NCBI Taxonomy" id="329046"/>
    <lineage>
        <taxon>Eukaryota</taxon>
        <taxon>Fungi</taxon>
        <taxon>Fungi incertae sedis</taxon>
        <taxon>Chytridiomycota</taxon>
        <taxon>Chytridiomycota incertae sedis</taxon>
        <taxon>Chytridiomycetes</taxon>
        <taxon>Chytridiales</taxon>
        <taxon>Chytriomycetaceae</taxon>
        <taxon>Rhizoclosmatium</taxon>
    </lineage>
</organism>
<feature type="domain" description="Centrosomal protein CEP104 Zn finger" evidence="5">
    <location>
        <begin position="1498"/>
        <end position="1609"/>
    </location>
</feature>